<keyword evidence="8" id="KW-1185">Reference proteome</keyword>
<dbReference type="Gene3D" id="2.30.42.10">
    <property type="match status" value="1"/>
</dbReference>
<dbReference type="PANTHER" id="PTHR32060:SF29">
    <property type="entry name" value="CARBOXY-TERMINAL PROCESSING PROTEASE CTPB"/>
    <property type="match status" value="1"/>
</dbReference>
<dbReference type="Gene3D" id="3.90.226.10">
    <property type="entry name" value="2-enoyl-CoA Hydratase, Chain A, domain 1"/>
    <property type="match status" value="1"/>
</dbReference>
<comment type="caution">
    <text evidence="7">The sequence shown here is derived from an EMBL/GenBank/DDBJ whole genome shotgun (WGS) entry which is preliminary data.</text>
</comment>
<dbReference type="EMBL" id="JARMAB010000022">
    <property type="protein sequence ID" value="MED1204419.1"/>
    <property type="molecule type" value="Genomic_DNA"/>
</dbReference>
<keyword evidence="3 5" id="KW-0378">Hydrolase</keyword>
<evidence type="ECO:0000313" key="7">
    <source>
        <dbReference type="EMBL" id="MED1204419.1"/>
    </source>
</evidence>
<dbReference type="InterPro" id="IPR029045">
    <property type="entry name" value="ClpP/crotonase-like_dom_sf"/>
</dbReference>
<dbReference type="SMART" id="SM00228">
    <property type="entry name" value="PDZ"/>
    <property type="match status" value="1"/>
</dbReference>
<accession>A0ABU6MJC3</accession>
<dbReference type="SMART" id="SM00245">
    <property type="entry name" value="TSPc"/>
    <property type="match status" value="1"/>
</dbReference>
<dbReference type="Pfam" id="PF03572">
    <property type="entry name" value="Peptidase_S41"/>
    <property type="match status" value="1"/>
</dbReference>
<evidence type="ECO:0000256" key="3">
    <source>
        <dbReference type="ARBA" id="ARBA00022801"/>
    </source>
</evidence>
<dbReference type="Pfam" id="PF22694">
    <property type="entry name" value="CtpB_N-like"/>
    <property type="match status" value="1"/>
</dbReference>
<evidence type="ECO:0000256" key="2">
    <source>
        <dbReference type="ARBA" id="ARBA00022670"/>
    </source>
</evidence>
<dbReference type="InterPro" id="IPR001478">
    <property type="entry name" value="PDZ"/>
</dbReference>
<dbReference type="SUPFAM" id="SSF47090">
    <property type="entry name" value="PGBD-like"/>
    <property type="match status" value="1"/>
</dbReference>
<evidence type="ECO:0000259" key="6">
    <source>
        <dbReference type="PROSITE" id="PS50106"/>
    </source>
</evidence>
<evidence type="ECO:0000256" key="5">
    <source>
        <dbReference type="RuleBase" id="RU004404"/>
    </source>
</evidence>
<evidence type="ECO:0000256" key="4">
    <source>
        <dbReference type="ARBA" id="ARBA00022825"/>
    </source>
</evidence>
<name>A0ABU6MJC3_9BACI</name>
<dbReference type="PANTHER" id="PTHR32060">
    <property type="entry name" value="TAIL-SPECIFIC PROTEASE"/>
    <property type="match status" value="1"/>
</dbReference>
<keyword evidence="4 5" id="KW-0720">Serine protease</keyword>
<comment type="similarity">
    <text evidence="1 5">Belongs to the peptidase S41A family.</text>
</comment>
<dbReference type="InterPro" id="IPR036366">
    <property type="entry name" value="PGBDSf"/>
</dbReference>
<dbReference type="PROSITE" id="PS50106">
    <property type="entry name" value="PDZ"/>
    <property type="match status" value="1"/>
</dbReference>
<dbReference type="InterPro" id="IPR002477">
    <property type="entry name" value="Peptidoglycan-bd-like"/>
</dbReference>
<dbReference type="Pfam" id="PF13180">
    <property type="entry name" value="PDZ_2"/>
    <property type="match status" value="1"/>
</dbReference>
<dbReference type="SUPFAM" id="SSF50156">
    <property type="entry name" value="PDZ domain-like"/>
    <property type="match status" value="1"/>
</dbReference>
<dbReference type="InterPro" id="IPR055210">
    <property type="entry name" value="CtpA/B_N"/>
</dbReference>
<dbReference type="InterPro" id="IPR036034">
    <property type="entry name" value="PDZ_sf"/>
</dbReference>
<protein>
    <submittedName>
        <fullName evidence="7">S41 family peptidase</fullName>
    </submittedName>
</protein>
<feature type="domain" description="PDZ" evidence="6">
    <location>
        <begin position="101"/>
        <end position="183"/>
    </location>
</feature>
<proteinExistence type="inferred from homology"/>
<dbReference type="RefSeq" id="WP_066269541.1">
    <property type="nucleotide sequence ID" value="NZ_JARMAB010000022.1"/>
</dbReference>
<dbReference type="InterPro" id="IPR005151">
    <property type="entry name" value="Tail-specific_protease"/>
</dbReference>
<dbReference type="CDD" id="cd06782">
    <property type="entry name" value="cpPDZ_CPP-like"/>
    <property type="match status" value="1"/>
</dbReference>
<dbReference type="InterPro" id="IPR004447">
    <property type="entry name" value="Peptidase_S41A"/>
</dbReference>
<dbReference type="Gene3D" id="1.10.101.10">
    <property type="entry name" value="PGBD-like superfamily/PGBD"/>
    <property type="match status" value="1"/>
</dbReference>
<dbReference type="NCBIfam" id="TIGR00225">
    <property type="entry name" value="prc"/>
    <property type="match status" value="1"/>
</dbReference>
<organism evidence="7 8">
    <name type="scientific">Heyndrickxia acidicola</name>
    <dbReference type="NCBI Taxonomy" id="209389"/>
    <lineage>
        <taxon>Bacteria</taxon>
        <taxon>Bacillati</taxon>
        <taxon>Bacillota</taxon>
        <taxon>Bacilli</taxon>
        <taxon>Bacillales</taxon>
        <taxon>Bacillaceae</taxon>
        <taxon>Heyndrickxia</taxon>
    </lineage>
</organism>
<evidence type="ECO:0000313" key="8">
    <source>
        <dbReference type="Proteomes" id="UP001341444"/>
    </source>
</evidence>
<dbReference type="Proteomes" id="UP001341444">
    <property type="component" value="Unassembled WGS sequence"/>
</dbReference>
<keyword evidence="2 5" id="KW-0645">Protease</keyword>
<dbReference type="Pfam" id="PF01471">
    <property type="entry name" value="PG_binding_1"/>
    <property type="match status" value="1"/>
</dbReference>
<dbReference type="InterPro" id="IPR036365">
    <property type="entry name" value="PGBD-like_sf"/>
</dbReference>
<dbReference type="SUPFAM" id="SSF52096">
    <property type="entry name" value="ClpP/crotonase"/>
    <property type="match status" value="1"/>
</dbReference>
<dbReference type="CDD" id="cd07560">
    <property type="entry name" value="Peptidase_S41_CPP"/>
    <property type="match status" value="1"/>
</dbReference>
<gene>
    <name evidence="7" type="ORF">P4T90_15325</name>
</gene>
<evidence type="ECO:0000256" key="1">
    <source>
        <dbReference type="ARBA" id="ARBA00009179"/>
    </source>
</evidence>
<dbReference type="Gene3D" id="3.30.750.44">
    <property type="match status" value="1"/>
</dbReference>
<sequence length="480" mass="52227">MERKWLALVITGSLLTGAGGTYAGMKWYEDSPGYVKNQTDLSSHSKTAAMPDMTKIAQAYDLIMKSYVKKVDEHQLVDGAIQGMVSTLKDPYSVYMDAQTAAQFNESLDSSFQGIGAEVTLKDGNIVIVSPYKDSPAEKAGLKPNDQILSINGKSTKGEDLYQATKNIRGKKGTTVTLVIMREGAQAPITVKVLRDEIPVNTVNGKMEKSNGKAIGYIQITQFAQNTAADFEKELKSMEAQHIKGLIIDVRGNPGGLLTSVQSILDNFVTSSKPLFQIEERSGQREKIYSKLKTKKPYPIAVLVDKGSASASEILAGSLKESEGYALIGETTFGKGTVQQAVPMGDGSTIKLTMFKWLTPDGNWIHHKGVTPTIEVSQPDYFGVSPLEVNKELLEDMNNNQVQTAQKMLNGLGYAPGREDGYFDNQTAMAVKAFQTQSNIPSTGIIDTQTARSLEEAVMNAVKNEANDLQLQVALKYVAK</sequence>
<reference evidence="7 8" key="1">
    <citation type="submission" date="2023-03" db="EMBL/GenBank/DDBJ databases">
        <title>Bacillus Genome Sequencing.</title>
        <authorList>
            <person name="Dunlap C."/>
        </authorList>
    </citation>
    <scope>NUCLEOTIDE SEQUENCE [LARGE SCALE GENOMIC DNA]</scope>
    <source>
        <strain evidence="7 8">B-23453</strain>
    </source>
</reference>